<accession>A0ACB0LRY8</accession>
<dbReference type="Proteomes" id="UP001177021">
    <property type="component" value="Unassembled WGS sequence"/>
</dbReference>
<sequence length="70" mass="8409">MFVRVFKSSTPTLTRLRVCLVWRLEAQAHAQFWFCRGFLEATEQSFCVDIENYLGFRLMHVQLMQNQTYD</sequence>
<proteinExistence type="predicted"/>
<evidence type="ECO:0000313" key="1">
    <source>
        <dbReference type="EMBL" id="CAJ2672345.1"/>
    </source>
</evidence>
<keyword evidence="2" id="KW-1185">Reference proteome</keyword>
<name>A0ACB0LRY8_TRIPR</name>
<evidence type="ECO:0000313" key="2">
    <source>
        <dbReference type="Proteomes" id="UP001177021"/>
    </source>
</evidence>
<comment type="caution">
    <text evidence="1">The sequence shown here is derived from an EMBL/GenBank/DDBJ whole genome shotgun (WGS) entry which is preliminary data.</text>
</comment>
<gene>
    <name evidence="1" type="ORF">MILVUS5_LOCUS35989</name>
</gene>
<dbReference type="EMBL" id="CASHSV030000615">
    <property type="protein sequence ID" value="CAJ2672345.1"/>
    <property type="molecule type" value="Genomic_DNA"/>
</dbReference>
<protein>
    <submittedName>
        <fullName evidence="1">Uncharacterized protein</fullName>
    </submittedName>
</protein>
<organism evidence="1 2">
    <name type="scientific">Trifolium pratense</name>
    <name type="common">Red clover</name>
    <dbReference type="NCBI Taxonomy" id="57577"/>
    <lineage>
        <taxon>Eukaryota</taxon>
        <taxon>Viridiplantae</taxon>
        <taxon>Streptophyta</taxon>
        <taxon>Embryophyta</taxon>
        <taxon>Tracheophyta</taxon>
        <taxon>Spermatophyta</taxon>
        <taxon>Magnoliopsida</taxon>
        <taxon>eudicotyledons</taxon>
        <taxon>Gunneridae</taxon>
        <taxon>Pentapetalae</taxon>
        <taxon>rosids</taxon>
        <taxon>fabids</taxon>
        <taxon>Fabales</taxon>
        <taxon>Fabaceae</taxon>
        <taxon>Papilionoideae</taxon>
        <taxon>50 kb inversion clade</taxon>
        <taxon>NPAAA clade</taxon>
        <taxon>Hologalegina</taxon>
        <taxon>IRL clade</taxon>
        <taxon>Trifolieae</taxon>
        <taxon>Trifolium</taxon>
    </lineage>
</organism>
<reference evidence="1" key="1">
    <citation type="submission" date="2023-10" db="EMBL/GenBank/DDBJ databases">
        <authorList>
            <person name="Rodriguez Cubillos JULIANA M."/>
            <person name="De Vega J."/>
        </authorList>
    </citation>
    <scope>NUCLEOTIDE SEQUENCE</scope>
</reference>